<feature type="signal peptide" evidence="2">
    <location>
        <begin position="1"/>
        <end position="18"/>
    </location>
</feature>
<dbReference type="InterPro" id="IPR053143">
    <property type="entry name" value="Arylsulfate_ST"/>
</dbReference>
<sequence length="327" mass="36661">MQLFRFLSVIAAISSASAYQIRAYSDTSCDTLVWEANYEELDRCVTFKVGSSVRALRLPTTGYEVEAFHLTKCDTSLLYGHTTTEAPTGSHSTKDPDEESHGMMIYLNVDARESTLLAAYYYPQQMKAVSQGNLQLLDDDGRALVGWGHNAAFTEFSSDGQVLCNWIGRPQTAPDAEVIGNRIYVSWNGATEVVAWQLETWLSGELEDAAFKVVAQYDKAGFETEIEIPENLDSPLFRLAALDSHGDVLDVTELLQRERGSAMERLLNMHYWILGIAFVMSGVGLFLGFCRCCGLDPRLSRLSRWRYRSSQYQMVAFSDTESDRQSV</sequence>
<evidence type="ECO:0000256" key="1">
    <source>
        <dbReference type="SAM" id="Phobius"/>
    </source>
</evidence>
<keyword evidence="1" id="KW-0812">Transmembrane</keyword>
<dbReference type="PANTHER" id="PTHR35340">
    <property type="entry name" value="PQQ ENZYME REPEAT PROTEIN-RELATED"/>
    <property type="match status" value="1"/>
</dbReference>
<dbReference type="PANTHER" id="PTHR35340:SF5">
    <property type="entry name" value="ASST-DOMAIN-CONTAINING PROTEIN"/>
    <property type="match status" value="1"/>
</dbReference>
<keyword evidence="1" id="KW-0472">Membrane</keyword>
<dbReference type="EMBL" id="KZ825688">
    <property type="protein sequence ID" value="PYI25032.1"/>
    <property type="molecule type" value="Genomic_DNA"/>
</dbReference>
<protein>
    <submittedName>
        <fullName evidence="3">Uncharacterized protein</fullName>
    </submittedName>
</protein>
<dbReference type="Proteomes" id="UP000248817">
    <property type="component" value="Unassembled WGS sequence"/>
</dbReference>
<name>A0A2V5HQV7_9EURO</name>
<proteinExistence type="predicted"/>
<gene>
    <name evidence="3" type="ORF">BP00DRAFT_452509</name>
</gene>
<evidence type="ECO:0000313" key="4">
    <source>
        <dbReference type="Proteomes" id="UP000248817"/>
    </source>
</evidence>
<reference evidence="3 4" key="1">
    <citation type="submission" date="2018-02" db="EMBL/GenBank/DDBJ databases">
        <title>The genomes of Aspergillus section Nigri reveals drivers in fungal speciation.</title>
        <authorList>
            <consortium name="DOE Joint Genome Institute"/>
            <person name="Vesth T.C."/>
            <person name="Nybo J."/>
            <person name="Theobald S."/>
            <person name="Brandl J."/>
            <person name="Frisvad J.C."/>
            <person name="Nielsen K.F."/>
            <person name="Lyhne E.K."/>
            <person name="Kogle M.E."/>
            <person name="Kuo A."/>
            <person name="Riley R."/>
            <person name="Clum A."/>
            <person name="Nolan M."/>
            <person name="Lipzen A."/>
            <person name="Salamov A."/>
            <person name="Henrissat B."/>
            <person name="Wiebenga A."/>
            <person name="De vries R.P."/>
            <person name="Grigoriev I.V."/>
            <person name="Mortensen U.H."/>
            <person name="Andersen M.R."/>
            <person name="Baker S.E."/>
        </authorList>
    </citation>
    <scope>NUCLEOTIDE SEQUENCE [LARGE SCALE GENOMIC DNA]</scope>
    <source>
        <strain evidence="3 4">CBS 114.80</strain>
    </source>
</reference>
<keyword evidence="4" id="KW-1185">Reference proteome</keyword>
<evidence type="ECO:0000313" key="3">
    <source>
        <dbReference type="EMBL" id="PYI25032.1"/>
    </source>
</evidence>
<dbReference type="AlphaFoldDB" id="A0A2V5HQV7"/>
<evidence type="ECO:0000256" key="2">
    <source>
        <dbReference type="SAM" id="SignalP"/>
    </source>
</evidence>
<keyword evidence="2" id="KW-0732">Signal</keyword>
<organism evidence="3 4">
    <name type="scientific">Aspergillus indologenus CBS 114.80</name>
    <dbReference type="NCBI Taxonomy" id="1450541"/>
    <lineage>
        <taxon>Eukaryota</taxon>
        <taxon>Fungi</taxon>
        <taxon>Dikarya</taxon>
        <taxon>Ascomycota</taxon>
        <taxon>Pezizomycotina</taxon>
        <taxon>Eurotiomycetes</taxon>
        <taxon>Eurotiomycetidae</taxon>
        <taxon>Eurotiales</taxon>
        <taxon>Aspergillaceae</taxon>
        <taxon>Aspergillus</taxon>
        <taxon>Aspergillus subgen. Circumdati</taxon>
    </lineage>
</organism>
<dbReference type="InterPro" id="IPR039535">
    <property type="entry name" value="ASST-like"/>
</dbReference>
<dbReference type="Pfam" id="PF14269">
    <property type="entry name" value="Arylsulfotran_2"/>
    <property type="match status" value="1"/>
</dbReference>
<keyword evidence="1" id="KW-1133">Transmembrane helix</keyword>
<feature type="chain" id="PRO_5016103383" evidence="2">
    <location>
        <begin position="19"/>
        <end position="327"/>
    </location>
</feature>
<feature type="transmembrane region" description="Helical" evidence="1">
    <location>
        <begin position="271"/>
        <end position="294"/>
    </location>
</feature>
<accession>A0A2V5HQV7</accession>